<dbReference type="SUPFAM" id="SSF54373">
    <property type="entry name" value="FAD-linked reductases, C-terminal domain"/>
    <property type="match status" value="1"/>
</dbReference>
<keyword evidence="9" id="KW-1185">Reference proteome</keyword>
<evidence type="ECO:0000256" key="2">
    <source>
        <dbReference type="ARBA" id="ARBA00022630"/>
    </source>
</evidence>
<dbReference type="AlphaFoldDB" id="A0A841C131"/>
<dbReference type="PANTHER" id="PTHR13789:SF318">
    <property type="entry name" value="GERANYLGERANYL DIPHOSPHATE REDUCTASE"/>
    <property type="match status" value="1"/>
</dbReference>
<dbReference type="InterPro" id="IPR050493">
    <property type="entry name" value="FAD-dep_Monooxygenase_BioMet"/>
</dbReference>
<evidence type="ECO:0000313" key="8">
    <source>
        <dbReference type="EMBL" id="MBB5873635.1"/>
    </source>
</evidence>
<evidence type="ECO:0000256" key="1">
    <source>
        <dbReference type="ARBA" id="ARBA00001974"/>
    </source>
</evidence>
<comment type="caution">
    <text evidence="8">The sequence shown here is derived from an EMBL/GenBank/DDBJ whole genome shotgun (WGS) entry which is preliminary data.</text>
</comment>
<dbReference type="Proteomes" id="UP000587527">
    <property type="component" value="Unassembled WGS sequence"/>
</dbReference>
<evidence type="ECO:0000313" key="9">
    <source>
        <dbReference type="Proteomes" id="UP000587527"/>
    </source>
</evidence>
<dbReference type="GO" id="GO:0071949">
    <property type="term" value="F:FAD binding"/>
    <property type="evidence" value="ECO:0007669"/>
    <property type="project" value="InterPro"/>
</dbReference>
<dbReference type="PANTHER" id="PTHR13789">
    <property type="entry name" value="MONOOXYGENASE"/>
    <property type="match status" value="1"/>
</dbReference>
<feature type="domain" description="FAD-binding" evidence="7">
    <location>
        <begin position="5"/>
        <end position="340"/>
    </location>
</feature>
<feature type="region of interest" description="Disordered" evidence="6">
    <location>
        <begin position="337"/>
        <end position="377"/>
    </location>
</feature>
<sequence>MGEQPVGIVGAGIAGLTLAVALQRRGLSYHVFEQAPRFGEVGAGIQLAPNATRLLYRLGLGDALDAVAVRPHAIELRDGRTGTVMARTELGERCVAEYGAPYLAVHRADLHQILAGAVDPAAVTLGVRCTGIDQDGEVVTAAFDNGRRDRFAVLAGADGVRSAVRSTFLHDAPRYSGHTIFRGLIPAERLPQLAAEPRIVLWLGPGQHAVAYPVAGGKLISFGATMPEAEWGAESWSEPGSLSGLREAYEGWDDGLRDLLSQADEVSRWALHDRDPIIGWTHGTATLIGDAAHPMLPFVAQGANQAVEDAYVLAGCLAQAPVPEALRRYERLRRPRTDEVQEISRRNATALHDGSRPDPAQQQRQQRWLFGYDPEEG</sequence>
<dbReference type="InterPro" id="IPR002938">
    <property type="entry name" value="FAD-bd"/>
</dbReference>
<dbReference type="RefSeq" id="WP_184845094.1">
    <property type="nucleotide sequence ID" value="NZ_JACHMN010000003.1"/>
</dbReference>
<evidence type="ECO:0000256" key="5">
    <source>
        <dbReference type="ARBA" id="ARBA00023033"/>
    </source>
</evidence>
<keyword evidence="2" id="KW-0285">Flavoprotein</keyword>
<evidence type="ECO:0000256" key="4">
    <source>
        <dbReference type="ARBA" id="ARBA00023002"/>
    </source>
</evidence>
<evidence type="ECO:0000256" key="3">
    <source>
        <dbReference type="ARBA" id="ARBA00022827"/>
    </source>
</evidence>
<dbReference type="EC" id="1.14.13.1" evidence="8"/>
<keyword evidence="3" id="KW-0274">FAD</keyword>
<reference evidence="8 9" key="1">
    <citation type="submission" date="2020-08" db="EMBL/GenBank/DDBJ databases">
        <title>Sequencing the genomes of 1000 actinobacteria strains.</title>
        <authorList>
            <person name="Klenk H.-P."/>
        </authorList>
    </citation>
    <scope>NUCLEOTIDE SEQUENCE [LARGE SCALE GENOMIC DNA]</scope>
    <source>
        <strain evidence="8 9">DSM 45362</strain>
    </source>
</reference>
<keyword evidence="5" id="KW-0503">Monooxygenase</keyword>
<keyword evidence="4 8" id="KW-0560">Oxidoreductase</keyword>
<gene>
    <name evidence="8" type="ORF">F4553_007069</name>
</gene>
<comment type="cofactor">
    <cofactor evidence="1">
        <name>FAD</name>
        <dbReference type="ChEBI" id="CHEBI:57692"/>
    </cofactor>
</comment>
<dbReference type="EMBL" id="JACHMN010000003">
    <property type="protein sequence ID" value="MBB5873635.1"/>
    <property type="molecule type" value="Genomic_DNA"/>
</dbReference>
<protein>
    <submittedName>
        <fullName evidence="8">Salicylate hydroxylase</fullName>
        <ecNumber evidence="8">1.14.13.1</ecNumber>
    </submittedName>
</protein>
<accession>A0A841C131</accession>
<organism evidence="8 9">
    <name type="scientific">Allocatelliglobosispora scoriae</name>
    <dbReference type="NCBI Taxonomy" id="643052"/>
    <lineage>
        <taxon>Bacteria</taxon>
        <taxon>Bacillati</taxon>
        <taxon>Actinomycetota</taxon>
        <taxon>Actinomycetes</taxon>
        <taxon>Micromonosporales</taxon>
        <taxon>Micromonosporaceae</taxon>
        <taxon>Allocatelliglobosispora</taxon>
    </lineage>
</organism>
<dbReference type="Gene3D" id="3.50.50.60">
    <property type="entry name" value="FAD/NAD(P)-binding domain"/>
    <property type="match status" value="1"/>
</dbReference>
<dbReference type="Pfam" id="PF01494">
    <property type="entry name" value="FAD_binding_3"/>
    <property type="match status" value="1"/>
</dbReference>
<evidence type="ECO:0000259" key="7">
    <source>
        <dbReference type="Pfam" id="PF01494"/>
    </source>
</evidence>
<dbReference type="InterPro" id="IPR036188">
    <property type="entry name" value="FAD/NAD-bd_sf"/>
</dbReference>
<dbReference type="PRINTS" id="PR00420">
    <property type="entry name" value="RNGMNOXGNASE"/>
</dbReference>
<name>A0A841C131_9ACTN</name>
<dbReference type="SUPFAM" id="SSF51905">
    <property type="entry name" value="FAD/NAD(P)-binding domain"/>
    <property type="match status" value="1"/>
</dbReference>
<proteinExistence type="predicted"/>
<evidence type="ECO:0000256" key="6">
    <source>
        <dbReference type="SAM" id="MobiDB-lite"/>
    </source>
</evidence>
<dbReference type="GO" id="GO:0018658">
    <property type="term" value="F:salicylate 1-monooxygenase activity"/>
    <property type="evidence" value="ECO:0007669"/>
    <property type="project" value="UniProtKB-EC"/>
</dbReference>